<proteinExistence type="inferred from homology"/>
<dbReference type="SMART" id="SM00635">
    <property type="entry name" value="BID_2"/>
    <property type="match status" value="1"/>
</dbReference>
<reference evidence="6 7" key="1">
    <citation type="submission" date="2014-01" db="EMBL/GenBank/DDBJ databases">
        <title>Full genme sequencing of cellulolytic bacterium Gynuella sunshinyii YC6258T gen. nov., sp. nov.</title>
        <authorList>
            <person name="Khan H."/>
            <person name="Chung E.J."/>
            <person name="Chung Y.R."/>
        </authorList>
    </citation>
    <scope>NUCLEOTIDE SEQUENCE [LARGE SCALE GENOMIC DNA]</scope>
    <source>
        <strain evidence="6 7">YC6258</strain>
    </source>
</reference>
<dbReference type="Gene3D" id="2.60.40.1080">
    <property type="match status" value="1"/>
</dbReference>
<dbReference type="InterPro" id="IPR008964">
    <property type="entry name" value="Invasin/intimin_cell_adhesion"/>
</dbReference>
<evidence type="ECO:0000256" key="1">
    <source>
        <dbReference type="ARBA" id="ARBA00008891"/>
    </source>
</evidence>
<dbReference type="Pfam" id="PF06439">
    <property type="entry name" value="3keto-disac_hyd"/>
    <property type="match status" value="1"/>
</dbReference>
<dbReference type="Pfam" id="PF01095">
    <property type="entry name" value="Pectinesterase"/>
    <property type="match status" value="1"/>
</dbReference>
<protein>
    <submittedName>
        <fullName evidence="6">Pectin methylesterase</fullName>
    </submittedName>
</protein>
<dbReference type="InterPro" id="IPR013320">
    <property type="entry name" value="ConA-like_dom_sf"/>
</dbReference>
<feature type="signal peptide" evidence="4">
    <location>
        <begin position="1"/>
        <end position="28"/>
    </location>
</feature>
<evidence type="ECO:0000256" key="4">
    <source>
        <dbReference type="SAM" id="SignalP"/>
    </source>
</evidence>
<evidence type="ECO:0000256" key="3">
    <source>
        <dbReference type="ARBA" id="ARBA00023085"/>
    </source>
</evidence>
<keyword evidence="7" id="KW-1185">Reference proteome</keyword>
<gene>
    <name evidence="6" type="ORF">YC6258_00495</name>
</gene>
<dbReference type="PANTHER" id="PTHR31321:SF132">
    <property type="entry name" value="PECTINESTERASE CATALYTIC DOMAIN-CONTAINING PROTEIN"/>
    <property type="match status" value="1"/>
</dbReference>
<feature type="domain" description="BIG2" evidence="5">
    <location>
        <begin position="262"/>
        <end position="345"/>
    </location>
</feature>
<keyword evidence="2" id="KW-0378">Hydrolase</keyword>
<dbReference type="AlphaFoldDB" id="A0A0C5UYY6"/>
<dbReference type="InterPro" id="IPR012334">
    <property type="entry name" value="Pectin_lyas_fold"/>
</dbReference>
<feature type="chain" id="PRO_5002182959" evidence="4">
    <location>
        <begin position="29"/>
        <end position="829"/>
    </location>
</feature>
<dbReference type="SUPFAM" id="SSF49373">
    <property type="entry name" value="Invasin/intimin cell-adhesion fragments"/>
    <property type="match status" value="1"/>
</dbReference>
<dbReference type="OrthoDB" id="5592990at2"/>
<dbReference type="SUPFAM" id="SSF51126">
    <property type="entry name" value="Pectin lyase-like"/>
    <property type="match status" value="1"/>
</dbReference>
<dbReference type="InterPro" id="IPR011050">
    <property type="entry name" value="Pectin_lyase_fold/virulence"/>
</dbReference>
<keyword evidence="4" id="KW-0732">Signal</keyword>
<dbReference type="GO" id="GO:0030599">
    <property type="term" value="F:pectinesterase activity"/>
    <property type="evidence" value="ECO:0007669"/>
    <property type="project" value="InterPro"/>
</dbReference>
<dbReference type="GO" id="GO:0042545">
    <property type="term" value="P:cell wall modification"/>
    <property type="evidence" value="ECO:0007669"/>
    <property type="project" value="InterPro"/>
</dbReference>
<dbReference type="PANTHER" id="PTHR31321">
    <property type="entry name" value="ACYL-COA THIOESTER HYDROLASE YBHC-RELATED"/>
    <property type="match status" value="1"/>
</dbReference>
<evidence type="ECO:0000313" key="7">
    <source>
        <dbReference type="Proteomes" id="UP000032266"/>
    </source>
</evidence>
<dbReference type="Gene3D" id="2.160.20.10">
    <property type="entry name" value="Single-stranded right-handed beta-helix, Pectin lyase-like"/>
    <property type="match status" value="1"/>
</dbReference>
<name>A0A0C5UYY6_9GAMM</name>
<dbReference type="STRING" id="1445510.YC6258_00495"/>
<dbReference type="Proteomes" id="UP000032266">
    <property type="component" value="Chromosome"/>
</dbReference>
<dbReference type="KEGG" id="gsn:YC6258_00495"/>
<comment type="similarity">
    <text evidence="1">Belongs to the pectinesterase family.</text>
</comment>
<dbReference type="SUPFAM" id="SSF49899">
    <property type="entry name" value="Concanavalin A-like lectins/glucanases"/>
    <property type="match status" value="1"/>
</dbReference>
<dbReference type="EMBL" id="CP007142">
    <property type="protein sequence ID" value="AJQ92545.1"/>
    <property type="molecule type" value="Genomic_DNA"/>
</dbReference>
<evidence type="ECO:0000256" key="2">
    <source>
        <dbReference type="ARBA" id="ARBA00022801"/>
    </source>
</evidence>
<accession>A0A0C5UYY6</accession>
<dbReference type="RefSeq" id="WP_052829999.1">
    <property type="nucleotide sequence ID" value="NZ_CP007142.1"/>
</dbReference>
<sequence>MNSKTLKAILAAGFLLAANGMTATTAYAASDMTDTSEKQTLSNADSPTGIWQCPDSGLYFCDDFATGSTNNWNLLPQTENSMIPDGSFDLVNDADNYVLRYTADKSGGVIALVKPSALSMLTTADYYVEAKIRPRYNSTAANKQLYLLGRYQDGNNWYAGAMNIQNSVGSTQVEIAKMVNGELTRMQRVKTPIEQGAKDALDGQWYYLRLVLKGDTLTVYLDGDQIASTTDTSFTDTGIIGLWTSNKSFEIDDVRVGNADDLPASIVLSPRDTEYSAEVGDTPKVVEVSTRTETGENDTFTVTSSDSNVIAISTAGNQVTLTPVGSGTATVTFISGSNLVRKISATIAPQFEMPTAVYNFCNELTPASGEFNTYEDTQLKIRFDSEVTLGEGSIRIFRTSDDVMVDKISLINESDNIGYNPVRTIKTNQVRIDGNIVRITPHANTLEHGVNYYIAIAKEAFTGATLAGQVFEGIGKNSGWTFTTRINGPDTNKTTLVVNDNGHHADFRSVQGALNFIMQNVAADTPATVYIKNGIYEEPLYLYGKNNITLKGENRRRTIIRYTINESMNSGTAGRPLFLIEQADMVRLDNLTLKNTTLIGEGHQAETLFFNSPDGRLIATNADFFSEQDTLNLKGWTWFYNTLVAGNVDFIWGYSKVSLFENSEIRTLGDSRGNGSGGYVLQARVENETDKGFVFLNSKITRGNGPNGDPVLDNTTYLARSGGCSGCYDNIVFVNTYMDAHIKPVGWLNDPLPTPQIANENAGWREYNTMDLNGQEQDLSERLETLSYEMNEEEVLNGYSTREQIFSAYNNGEGWEPMKDIYNHWPRFK</sequence>
<organism evidence="6 7">
    <name type="scientific">Gynuella sunshinyii YC6258</name>
    <dbReference type="NCBI Taxonomy" id="1445510"/>
    <lineage>
        <taxon>Bacteria</taxon>
        <taxon>Pseudomonadati</taxon>
        <taxon>Pseudomonadota</taxon>
        <taxon>Gammaproteobacteria</taxon>
        <taxon>Oceanospirillales</taxon>
        <taxon>Saccharospirillaceae</taxon>
        <taxon>Gynuella</taxon>
    </lineage>
</organism>
<dbReference type="Gene3D" id="2.60.120.560">
    <property type="entry name" value="Exo-inulinase, domain 1"/>
    <property type="match status" value="1"/>
</dbReference>
<keyword evidence="3" id="KW-0063">Aspartyl esterase</keyword>
<dbReference type="HOGENOM" id="CLU_009302_0_0_6"/>
<dbReference type="GO" id="GO:0045490">
    <property type="term" value="P:pectin catabolic process"/>
    <property type="evidence" value="ECO:0007669"/>
    <property type="project" value="TreeGrafter"/>
</dbReference>
<evidence type="ECO:0000313" key="6">
    <source>
        <dbReference type="EMBL" id="AJQ92545.1"/>
    </source>
</evidence>
<dbReference type="InterPro" id="IPR010496">
    <property type="entry name" value="AL/BT2_dom"/>
</dbReference>
<dbReference type="InterPro" id="IPR003343">
    <property type="entry name" value="Big_2"/>
</dbReference>
<dbReference type="InterPro" id="IPR000070">
    <property type="entry name" value="Pectinesterase_cat"/>
</dbReference>
<evidence type="ECO:0000259" key="5">
    <source>
        <dbReference type="SMART" id="SM00635"/>
    </source>
</evidence>